<evidence type="ECO:0000256" key="1">
    <source>
        <dbReference type="ARBA" id="ARBA00011245"/>
    </source>
</evidence>
<dbReference type="AlphaFoldDB" id="A0A1B3BDT8"/>
<dbReference type="CDD" id="cd16325">
    <property type="entry name" value="LolA"/>
    <property type="match status" value="1"/>
</dbReference>
<evidence type="ECO:0000256" key="5">
    <source>
        <dbReference type="SAM" id="SignalP"/>
    </source>
</evidence>
<proteinExistence type="predicted"/>
<dbReference type="Pfam" id="PF19574">
    <property type="entry name" value="LolA_3"/>
    <property type="match status" value="1"/>
</dbReference>
<dbReference type="EMBL" id="CP012418">
    <property type="protein sequence ID" value="AOE50981.1"/>
    <property type="molecule type" value="Genomic_DNA"/>
</dbReference>
<gene>
    <name evidence="6" type="ORF">KS2013_2277</name>
</gene>
<name>A0A1B3BDT8_9GAMM</name>
<dbReference type="Gene3D" id="2.50.20.10">
    <property type="entry name" value="Lipoprotein localisation LolA/LolB/LppX"/>
    <property type="match status" value="1"/>
</dbReference>
<evidence type="ECO:0000256" key="2">
    <source>
        <dbReference type="ARBA" id="ARBA00022448"/>
    </source>
</evidence>
<dbReference type="RefSeq" id="WP_068994058.1">
    <property type="nucleotide sequence ID" value="NZ_CP012418.1"/>
</dbReference>
<keyword evidence="2" id="KW-0813">Transport</keyword>
<reference evidence="7" key="1">
    <citation type="submission" date="2015-08" db="EMBL/GenBank/DDBJ databases">
        <authorList>
            <person name="Kim K.M."/>
        </authorList>
    </citation>
    <scope>NUCLEOTIDE SEQUENCE [LARGE SCALE GENOMIC DNA]</scope>
    <source>
        <strain evidence="7">KCTC 23892</strain>
    </source>
</reference>
<dbReference type="Proteomes" id="UP000094147">
    <property type="component" value="Chromosome"/>
</dbReference>
<evidence type="ECO:0000313" key="7">
    <source>
        <dbReference type="Proteomes" id="UP000094147"/>
    </source>
</evidence>
<keyword evidence="4" id="KW-0653">Protein transport</keyword>
<dbReference type="InterPro" id="IPR004564">
    <property type="entry name" value="OM_lipoprot_carrier_LolA-like"/>
</dbReference>
<keyword evidence="7" id="KW-1185">Reference proteome</keyword>
<dbReference type="STRING" id="1144748.KS2013_2277"/>
<organism evidence="6 7">
    <name type="scientific">Kangiella sediminilitoris</name>
    <dbReference type="NCBI Taxonomy" id="1144748"/>
    <lineage>
        <taxon>Bacteria</taxon>
        <taxon>Pseudomonadati</taxon>
        <taxon>Pseudomonadota</taxon>
        <taxon>Gammaproteobacteria</taxon>
        <taxon>Kangiellales</taxon>
        <taxon>Kangiellaceae</taxon>
        <taxon>Kangiella</taxon>
    </lineage>
</organism>
<evidence type="ECO:0000256" key="4">
    <source>
        <dbReference type="ARBA" id="ARBA00022927"/>
    </source>
</evidence>
<evidence type="ECO:0008006" key="8">
    <source>
        <dbReference type="Google" id="ProtNLM"/>
    </source>
</evidence>
<comment type="subunit">
    <text evidence="1">Monomer.</text>
</comment>
<dbReference type="SUPFAM" id="SSF89392">
    <property type="entry name" value="Prokaryotic lipoproteins and lipoprotein localization factors"/>
    <property type="match status" value="1"/>
</dbReference>
<protein>
    <recommendedName>
        <fullName evidence="8">Outer membrane lipoprotein carrier protein LolA</fullName>
    </recommendedName>
</protein>
<keyword evidence="3 5" id="KW-0732">Signal</keyword>
<accession>A0A1B3BDT8</accession>
<evidence type="ECO:0000313" key="6">
    <source>
        <dbReference type="EMBL" id="AOE50981.1"/>
    </source>
</evidence>
<evidence type="ECO:0000256" key="3">
    <source>
        <dbReference type="ARBA" id="ARBA00022729"/>
    </source>
</evidence>
<feature type="chain" id="PRO_5008544485" description="Outer membrane lipoprotein carrier protein LolA" evidence="5">
    <location>
        <begin position="26"/>
        <end position="210"/>
    </location>
</feature>
<feature type="signal peptide" evidence="5">
    <location>
        <begin position="1"/>
        <end position="25"/>
    </location>
</feature>
<dbReference type="OrthoDB" id="7025041at2"/>
<sequence length="210" mass="23336" precursor="true">MNTLKQTILVLSYTLLAMVSTTAHSSSLEECSLDTITDRLSNQPELSRFEQLKTITVLSRPLSSEGFLLLTPQSGLIWQTRNPIKSTTVITASEFKQFNKKDQPLSLPESADTEASQVISSTFLAILSGHFDQLKRNFTAETSCSNGEWQVSLTPSNDAIEQIMTYIHIAGTDHIDEIAFTESSGDKTALQFFPEEAEPIAEQLRKYLAK</sequence>
<dbReference type="InterPro" id="IPR029046">
    <property type="entry name" value="LolA/LolB/LppX"/>
</dbReference>
<dbReference type="KEGG" id="ksd:KS2013_2277"/>
<dbReference type="GO" id="GO:0015031">
    <property type="term" value="P:protein transport"/>
    <property type="evidence" value="ECO:0007669"/>
    <property type="project" value="UniProtKB-KW"/>
</dbReference>